<gene>
    <name evidence="3" type="ORF">GMBLW1_30760</name>
</gene>
<dbReference type="InterPro" id="IPR006311">
    <property type="entry name" value="TAT_signal"/>
</dbReference>
<dbReference type="Gene3D" id="3.30.360.10">
    <property type="entry name" value="Dihydrodipicolinate Reductase, domain 2"/>
    <property type="match status" value="1"/>
</dbReference>
<feature type="domain" description="Gfo/Idh/MocA-like oxidoreductase bacterial type C-terminal" evidence="2">
    <location>
        <begin position="376"/>
        <end position="447"/>
    </location>
</feature>
<evidence type="ECO:0000259" key="2">
    <source>
        <dbReference type="Pfam" id="PF19051"/>
    </source>
</evidence>
<dbReference type="PROSITE" id="PS51318">
    <property type="entry name" value="TAT"/>
    <property type="match status" value="1"/>
</dbReference>
<dbReference type="PANTHER" id="PTHR43818">
    <property type="entry name" value="BCDNA.GH03377"/>
    <property type="match status" value="1"/>
</dbReference>
<evidence type="ECO:0000313" key="3">
    <source>
        <dbReference type="EMBL" id="VIP00884.1"/>
    </source>
</evidence>
<dbReference type="SUPFAM" id="SSF55347">
    <property type="entry name" value="Glyceraldehyde-3-phosphate dehydrogenase-like, C-terminal domain"/>
    <property type="match status" value="1"/>
</dbReference>
<dbReference type="PANTHER" id="PTHR43818:SF5">
    <property type="entry name" value="OXIDOREDUCTASE FAMILY PROTEIN"/>
    <property type="match status" value="1"/>
</dbReference>
<dbReference type="InterPro" id="IPR050463">
    <property type="entry name" value="Gfo/Idh/MocA_oxidrdct_glycsds"/>
</dbReference>
<accession>A0A6C2YHP5</accession>
<dbReference type="AlphaFoldDB" id="A0A6C2YHP5"/>
<feature type="domain" description="Gfo/Idh/MocA-like oxidoreductase bacterial type C-terminal" evidence="2">
    <location>
        <begin position="202"/>
        <end position="261"/>
    </location>
</feature>
<dbReference type="EMBL" id="LR593887">
    <property type="protein sequence ID" value="VTR97186.1"/>
    <property type="molecule type" value="Genomic_DNA"/>
</dbReference>
<dbReference type="InParanoid" id="A0A6C2YHP5"/>
<dbReference type="InterPro" id="IPR043906">
    <property type="entry name" value="Gfo/Idh/MocA_OxRdtase_bact_C"/>
</dbReference>
<dbReference type="SUPFAM" id="SSF51735">
    <property type="entry name" value="NAD(P)-binding Rossmann-fold domains"/>
    <property type="match status" value="1"/>
</dbReference>
<protein>
    <recommendedName>
        <fullName evidence="5">Gfo/Idh/MocA-like oxidoreductase N-terminal domain-containing protein</fullName>
    </recommendedName>
</protein>
<organism evidence="3">
    <name type="scientific">Tuwongella immobilis</name>
    <dbReference type="NCBI Taxonomy" id="692036"/>
    <lineage>
        <taxon>Bacteria</taxon>
        <taxon>Pseudomonadati</taxon>
        <taxon>Planctomycetota</taxon>
        <taxon>Planctomycetia</taxon>
        <taxon>Gemmatales</taxon>
        <taxon>Gemmataceae</taxon>
        <taxon>Tuwongella</taxon>
    </lineage>
</organism>
<feature type="domain" description="Gfo/Idh/MocA-like oxidoreductase N-terminal" evidence="1">
    <location>
        <begin position="37"/>
        <end position="156"/>
    </location>
</feature>
<evidence type="ECO:0008006" key="5">
    <source>
        <dbReference type="Google" id="ProtNLM"/>
    </source>
</evidence>
<dbReference type="RefSeq" id="WP_162656051.1">
    <property type="nucleotide sequence ID" value="NZ_LR593887.1"/>
</dbReference>
<dbReference type="Pfam" id="PF19051">
    <property type="entry name" value="GFO_IDH_MocA_C2"/>
    <property type="match status" value="2"/>
</dbReference>
<dbReference type="Gene3D" id="3.40.50.720">
    <property type="entry name" value="NAD(P)-binding Rossmann-like Domain"/>
    <property type="match status" value="1"/>
</dbReference>
<evidence type="ECO:0000259" key="1">
    <source>
        <dbReference type="Pfam" id="PF01408"/>
    </source>
</evidence>
<dbReference type="Proteomes" id="UP000464378">
    <property type="component" value="Chromosome"/>
</dbReference>
<dbReference type="InterPro" id="IPR036291">
    <property type="entry name" value="NAD(P)-bd_dom_sf"/>
</dbReference>
<dbReference type="EMBL" id="LR586016">
    <property type="protein sequence ID" value="VIP00884.1"/>
    <property type="molecule type" value="Genomic_DNA"/>
</dbReference>
<proteinExistence type="predicted"/>
<dbReference type="KEGG" id="tim:GMBLW1_30760"/>
<evidence type="ECO:0000313" key="4">
    <source>
        <dbReference type="Proteomes" id="UP000464378"/>
    </source>
</evidence>
<sequence>MSDLDRRAFGRSAAVAAGTLSALSASARAAGSNERVRLGIIGVGNRGDQLLSAFLPHKDCEIVSVCDVFEPYLVPAQTKVGGKATLVSDYRRMLDAKDIDAIIIATPDHWHALQFIEACRAGKHVYVEKPTSLTIGEGKRMVEVAKETKRITQVGFMRRSSAFIQEAVELIRGGAIGKVTSAKCTFRRNEMPMGIGNPADGMPPPGLNWDSWLGPAPKVPFNENRCLYKFRWFGAYSGGQVTNQGAHYIDVIQWALGQDAPKGCFAAGGKYAVDDNRDIPDTMEAVWQYDSALVTYSQYNANGASTNLRGTDMEFRGTTGTLYLQDGFGWEIVPESNRTESVPALSPIDRAGNTKQGRATKLVGKPRGNKGASSTEAHARNFLDAIRKGTPTTCPIEVGHRSTSATILAKMALACGRYLAWDAAAEQVVGDDDANKLLNYEYRAPYQLG</sequence>
<name>A0A6C2YHP5_9BACT</name>
<dbReference type="Pfam" id="PF01408">
    <property type="entry name" value="GFO_IDH_MocA"/>
    <property type="match status" value="1"/>
</dbReference>
<dbReference type="GO" id="GO:0000166">
    <property type="term" value="F:nucleotide binding"/>
    <property type="evidence" value="ECO:0007669"/>
    <property type="project" value="InterPro"/>
</dbReference>
<keyword evidence="4" id="KW-1185">Reference proteome</keyword>
<reference evidence="3" key="1">
    <citation type="submission" date="2019-04" db="EMBL/GenBank/DDBJ databases">
        <authorList>
            <consortium name="Science for Life Laboratories"/>
        </authorList>
    </citation>
    <scope>NUCLEOTIDE SEQUENCE</scope>
    <source>
        <strain evidence="3">MBLW1</strain>
    </source>
</reference>
<dbReference type="InterPro" id="IPR000683">
    <property type="entry name" value="Gfo/Idh/MocA-like_OxRdtase_N"/>
</dbReference>